<evidence type="ECO:0000259" key="1">
    <source>
        <dbReference type="Pfam" id="PF13280"/>
    </source>
</evidence>
<evidence type="ECO:0000259" key="2">
    <source>
        <dbReference type="Pfam" id="PF25583"/>
    </source>
</evidence>
<dbReference type="RefSeq" id="WP_346820878.1">
    <property type="nucleotide sequence ID" value="NZ_JBDKWZ010000004.1"/>
</dbReference>
<evidence type="ECO:0000313" key="4">
    <source>
        <dbReference type="Proteomes" id="UP001403385"/>
    </source>
</evidence>
<protein>
    <submittedName>
        <fullName evidence="3">WYL domain-containing protein</fullName>
    </submittedName>
</protein>
<gene>
    <name evidence="3" type="ORF">AAG747_09255</name>
</gene>
<dbReference type="AlphaFoldDB" id="A0AAW9RT54"/>
<dbReference type="Pfam" id="PF25583">
    <property type="entry name" value="WCX"/>
    <property type="match status" value="1"/>
</dbReference>
<reference evidence="3 4" key="1">
    <citation type="submission" date="2024-04" db="EMBL/GenBank/DDBJ databases">
        <title>Novel genus in family Flammeovirgaceae.</title>
        <authorList>
            <person name="Nguyen T.H."/>
            <person name="Vuong T.Q."/>
            <person name="Le H."/>
            <person name="Kim S.-G."/>
        </authorList>
    </citation>
    <scope>NUCLEOTIDE SEQUENCE [LARGE SCALE GENOMIC DNA]</scope>
    <source>
        <strain evidence="3 4">JCM 23209</strain>
    </source>
</reference>
<accession>A0AAW9RT54</accession>
<feature type="domain" description="WCX" evidence="2">
    <location>
        <begin position="255"/>
        <end position="324"/>
    </location>
</feature>
<name>A0AAW9RT54_9BACT</name>
<evidence type="ECO:0000313" key="3">
    <source>
        <dbReference type="EMBL" id="MEN7548097.1"/>
    </source>
</evidence>
<proteinExistence type="predicted"/>
<dbReference type="Pfam" id="PF13280">
    <property type="entry name" value="WYL"/>
    <property type="match status" value="1"/>
</dbReference>
<dbReference type="PANTHER" id="PTHR34580">
    <property type="match status" value="1"/>
</dbReference>
<dbReference type="EMBL" id="JBDKWZ010000004">
    <property type="protein sequence ID" value="MEN7548097.1"/>
    <property type="molecule type" value="Genomic_DNA"/>
</dbReference>
<dbReference type="PROSITE" id="PS52050">
    <property type="entry name" value="WYL"/>
    <property type="match status" value="1"/>
</dbReference>
<dbReference type="Proteomes" id="UP001403385">
    <property type="component" value="Unassembled WGS sequence"/>
</dbReference>
<organism evidence="3 4">
    <name type="scientific">Rapidithrix thailandica</name>
    <dbReference type="NCBI Taxonomy" id="413964"/>
    <lineage>
        <taxon>Bacteria</taxon>
        <taxon>Pseudomonadati</taxon>
        <taxon>Bacteroidota</taxon>
        <taxon>Cytophagia</taxon>
        <taxon>Cytophagales</taxon>
        <taxon>Flammeovirgaceae</taxon>
        <taxon>Rapidithrix</taxon>
    </lineage>
</organism>
<feature type="domain" description="WYL" evidence="1">
    <location>
        <begin position="154"/>
        <end position="222"/>
    </location>
</feature>
<sequence>MPVNRNALIRYKTIDACLRNRYKRWTLDMLIDTVSDALYEYEGIDKGISRRTIQADIQMMRSDKLGYNAPIVVVERKYYTYEDPNYSITNIPLSDQDLHRMNEAVEVLKQFKGFSHFNKLNEVVQKLEDHVYAASHKQRPVIDFEKNEDLKGLEHLDTIYHAITQKMTLDISYQSFKAKAANRFFFHAWWLKEFKNRWFVVGVRGNKQDITTLALDRIVEVKATEEVPCRENNSLHPEDYYKEVIGVTVSQTRPANVRIWISKQHAPYVETKPLHSSQELIERTEEGIVVQIKVQLNFELEKEIMGFGEGMKVLAPERLRKRIKYKMLMAAQLYEEVEEEQKEAAPEVQED</sequence>
<comment type="caution">
    <text evidence="3">The sequence shown here is derived from an EMBL/GenBank/DDBJ whole genome shotgun (WGS) entry which is preliminary data.</text>
</comment>
<dbReference type="PANTHER" id="PTHR34580:SF9">
    <property type="entry name" value="SLL5097 PROTEIN"/>
    <property type="match status" value="1"/>
</dbReference>
<dbReference type="InterPro" id="IPR026881">
    <property type="entry name" value="WYL_dom"/>
</dbReference>
<dbReference type="InterPro" id="IPR051534">
    <property type="entry name" value="CBASS_pafABC_assoc_protein"/>
</dbReference>
<dbReference type="InterPro" id="IPR057727">
    <property type="entry name" value="WCX_dom"/>
</dbReference>
<keyword evidence="4" id="KW-1185">Reference proteome</keyword>